<feature type="region of interest" description="Disordered" evidence="7">
    <location>
        <begin position="37"/>
        <end position="83"/>
    </location>
</feature>
<dbReference type="GO" id="GO:0006400">
    <property type="term" value="P:tRNA modification"/>
    <property type="evidence" value="ECO:0007669"/>
    <property type="project" value="UniProtKB-ARBA"/>
</dbReference>
<evidence type="ECO:0000256" key="2">
    <source>
        <dbReference type="ARBA" id="ARBA00012265"/>
    </source>
</evidence>
<dbReference type="InterPro" id="IPR056743">
    <property type="entry name" value="TRM5-TYW2-like_MTfase"/>
</dbReference>
<evidence type="ECO:0000313" key="10">
    <source>
        <dbReference type="Proteomes" id="UP000663193"/>
    </source>
</evidence>
<feature type="domain" description="SAM-dependent methyltransferase TRM5/TYW2-type" evidence="8">
    <location>
        <begin position="193"/>
        <end position="493"/>
    </location>
</feature>
<dbReference type="InterPro" id="IPR030382">
    <property type="entry name" value="MeTrfase_TRM5/TYW2"/>
</dbReference>
<dbReference type="VEuPathDB" id="FungiDB:JI435_086340"/>
<sequence length="496" mass="55298">MDQEMEESEPMGTRLVLVVPRQHVKTVKTALEEHGQLDRNTKILPEENIHGSDCSKSKETENSEDVSDNSTQPAMRIPTTIHSNDTSTLSTTLTNLNLQHLSSKITLSQYTPSTTSIEKNPLRGALSEVLTLLPPSILSALNLTPHRLAAAFPDAYSIYPPLLLLPHNAFSSPLWRALLTAHPASAASLQPLWRHVAQKMGVSHIAINSPIPLQNGENTMRSPVNITPIYGSFGPSPSPRTLSHPSPADFDKALWASACQNGITQSWAPMYTMFSRGNIREKTRILSFPSQDAGSVVDMYAGIGYFTLPYRRRGFSPIICFEVNPWSVEGLRRGCVANNYSYKIFTRMDMHEWDEEDFTSNGETVKDVYIFHLSNTHARPLLAPHISSLPPVRHVNLGLLPSSRDSWRDAVGLVRREGGWVHAHENVGVGEVESRRGEVEKVFQRWVDEMDEVVESEVDGVVSGRKAEVRHVERVKMYAPGVVHCVFDVWVEGRGE</sequence>
<dbReference type="PROSITE" id="PS51684">
    <property type="entry name" value="SAM_MT_TRM5_TYW2"/>
    <property type="match status" value="1"/>
</dbReference>
<dbReference type="Pfam" id="PF02475">
    <property type="entry name" value="TRM5-TYW2_MTfase"/>
    <property type="match status" value="1"/>
</dbReference>
<accession>A0A7U2F2Q9</accession>
<dbReference type="Proteomes" id="UP000663193">
    <property type="component" value="Chromosome 7"/>
</dbReference>
<dbReference type="Gene3D" id="3.40.50.150">
    <property type="entry name" value="Vaccinia Virus protein VP39"/>
    <property type="match status" value="1"/>
</dbReference>
<evidence type="ECO:0000256" key="4">
    <source>
        <dbReference type="ARBA" id="ARBA00022691"/>
    </source>
</evidence>
<evidence type="ECO:0000256" key="1">
    <source>
        <dbReference type="ARBA" id="ARBA00004797"/>
    </source>
</evidence>
<keyword evidence="5" id="KW-0819">tRNA processing</keyword>
<dbReference type="EC" id="2.5.1.114" evidence="2"/>
<evidence type="ECO:0000313" key="9">
    <source>
        <dbReference type="EMBL" id="QRC97592.1"/>
    </source>
</evidence>
<dbReference type="PANTHER" id="PTHR23245:SF25">
    <property type="entry name" value="TRNA WYBUTOSINE-SYNTHESIZING PROTEIN 2 HOMOLOG"/>
    <property type="match status" value="1"/>
</dbReference>
<proteinExistence type="predicted"/>
<keyword evidence="4" id="KW-0949">S-adenosyl-L-methionine</keyword>
<dbReference type="EMBL" id="CP069029">
    <property type="protein sequence ID" value="QRC97592.1"/>
    <property type="molecule type" value="Genomic_DNA"/>
</dbReference>
<evidence type="ECO:0000256" key="7">
    <source>
        <dbReference type="SAM" id="MobiDB-lite"/>
    </source>
</evidence>
<keyword evidence="3" id="KW-0808">Transferase</keyword>
<protein>
    <recommendedName>
        <fullName evidence="2">tRNA(Phe) (4-demethylwyosine(37)-C(7)) aminocarboxypropyltransferase</fullName>
        <ecNumber evidence="2">2.5.1.114</ecNumber>
    </recommendedName>
</protein>
<feature type="compositionally biased region" description="Basic and acidic residues" evidence="7">
    <location>
        <begin position="37"/>
        <end position="61"/>
    </location>
</feature>
<dbReference type="GO" id="GO:0102522">
    <property type="term" value="F:tRNA 4-demethylwyosine alpha-amino-alpha-carboxypropyltransferase activity"/>
    <property type="evidence" value="ECO:0007669"/>
    <property type="project" value="UniProtKB-EC"/>
</dbReference>
<dbReference type="SUPFAM" id="SSF53335">
    <property type="entry name" value="S-adenosyl-L-methionine-dependent methyltransferases"/>
    <property type="match status" value="1"/>
</dbReference>
<keyword evidence="10" id="KW-1185">Reference proteome</keyword>
<evidence type="ECO:0000259" key="8">
    <source>
        <dbReference type="PROSITE" id="PS51684"/>
    </source>
</evidence>
<name>A0A7U2F2Q9_PHANO</name>
<evidence type="ECO:0000256" key="5">
    <source>
        <dbReference type="ARBA" id="ARBA00022694"/>
    </source>
</evidence>
<evidence type="ECO:0000256" key="3">
    <source>
        <dbReference type="ARBA" id="ARBA00022679"/>
    </source>
</evidence>
<reference evidence="10" key="1">
    <citation type="journal article" date="2021" name="BMC Genomics">
        <title>Chromosome-level genome assembly and manually-curated proteome of model necrotroph Parastagonospora nodorum Sn15 reveals a genome-wide trove of candidate effector homologs, and redundancy of virulence-related functions within an accessory chromosome.</title>
        <authorList>
            <person name="Bertazzoni S."/>
            <person name="Jones D.A.B."/>
            <person name="Phan H.T."/>
            <person name="Tan K.-C."/>
            <person name="Hane J.K."/>
        </authorList>
    </citation>
    <scope>NUCLEOTIDE SEQUENCE [LARGE SCALE GENOMIC DNA]</scope>
    <source>
        <strain evidence="10">SN15 / ATCC MYA-4574 / FGSC 10173)</strain>
    </source>
</reference>
<dbReference type="PANTHER" id="PTHR23245">
    <property type="entry name" value="TRNA METHYLTRANSFERASE"/>
    <property type="match status" value="1"/>
</dbReference>
<comment type="catalytic activity">
    <reaction evidence="6">
        <text>4-demethylwyosine(37) in tRNA(Phe) + S-adenosyl-L-methionine = 4-demethyl-7-[(3S)-3-amino-3-carboxypropyl]wyosine(37) in tRNA(Phe) + S-methyl-5'-thioadenosine + H(+)</text>
        <dbReference type="Rhea" id="RHEA:36355"/>
        <dbReference type="Rhea" id="RHEA-COMP:10164"/>
        <dbReference type="Rhea" id="RHEA-COMP:10378"/>
        <dbReference type="ChEBI" id="CHEBI:15378"/>
        <dbReference type="ChEBI" id="CHEBI:17509"/>
        <dbReference type="ChEBI" id="CHEBI:59789"/>
        <dbReference type="ChEBI" id="CHEBI:64315"/>
        <dbReference type="ChEBI" id="CHEBI:73550"/>
        <dbReference type="EC" id="2.5.1.114"/>
    </reaction>
</comment>
<gene>
    <name evidence="9" type="ORF">JI435_086340</name>
</gene>
<organism evidence="9 10">
    <name type="scientific">Phaeosphaeria nodorum (strain SN15 / ATCC MYA-4574 / FGSC 10173)</name>
    <name type="common">Glume blotch fungus</name>
    <name type="synonym">Parastagonospora nodorum</name>
    <dbReference type="NCBI Taxonomy" id="321614"/>
    <lineage>
        <taxon>Eukaryota</taxon>
        <taxon>Fungi</taxon>
        <taxon>Dikarya</taxon>
        <taxon>Ascomycota</taxon>
        <taxon>Pezizomycotina</taxon>
        <taxon>Dothideomycetes</taxon>
        <taxon>Pleosporomycetidae</taxon>
        <taxon>Pleosporales</taxon>
        <taxon>Pleosporineae</taxon>
        <taxon>Phaeosphaeriaceae</taxon>
        <taxon>Parastagonospora</taxon>
    </lineage>
</organism>
<evidence type="ECO:0000256" key="6">
    <source>
        <dbReference type="ARBA" id="ARBA00049400"/>
    </source>
</evidence>
<dbReference type="InterPro" id="IPR029063">
    <property type="entry name" value="SAM-dependent_MTases_sf"/>
</dbReference>
<dbReference type="OrthoDB" id="2387925at2759"/>
<comment type="pathway">
    <text evidence="1">tRNA modification; wybutosine-tRNA(Phe) biosynthesis.</text>
</comment>
<dbReference type="AlphaFoldDB" id="A0A7U2F2Q9"/>